<dbReference type="AlphaFoldDB" id="A0A8X7MQN9"/>
<evidence type="ECO:0000313" key="2">
    <source>
        <dbReference type="EMBL" id="KAE8245586.1"/>
    </source>
</evidence>
<gene>
    <name evidence="2" type="ORF">A4X06_0g5570</name>
</gene>
<reference evidence="2" key="2">
    <citation type="journal article" date="2019" name="IMA Fungus">
        <title>Genome sequencing and comparison of five Tilletia species to identify candidate genes for the detection of regulated species infecting wheat.</title>
        <authorList>
            <person name="Nguyen H.D.T."/>
            <person name="Sultana T."/>
            <person name="Kesanakurti P."/>
            <person name="Hambleton S."/>
        </authorList>
    </citation>
    <scope>NUCLEOTIDE SEQUENCE</scope>
    <source>
        <strain evidence="2">DAOMC 236426</strain>
    </source>
</reference>
<keyword evidence="3" id="KW-1185">Reference proteome</keyword>
<dbReference type="Proteomes" id="UP000077684">
    <property type="component" value="Unassembled WGS sequence"/>
</dbReference>
<sequence>MSDNNASSASSNKNAAAGNADSNGVPAGGADMAAPPTADYNSLDFNPADAASAGVPLVYPFANSPYPIPQDLIDLYRAGHPVPLSLLTVVCLVNHSRGGRPDFKLPLDPTSARVLDEWVHTDRFLPFPEWIQASAAYLLLLQHASPSGHKEATVYAGHLVRVAGAVHGGNWDIFREYDHRVQAAHAAARKTSSKVGFDIRLINQSLLGPAAGAVRRDGGVGAAIDVAGAFVSPWARLAGAAYPDRMRIKESPSHRFLFRPSFALWFGPQRSSNPILVPGVLLFHNHASMEDVCVASQPPPRALRKRMDFLRKGAAGLSQLQLQPRLLHRPVTRRSGLWIGGCDIISLPVRSLLFALRW</sequence>
<organism evidence="2 3">
    <name type="scientific">Tilletia controversa</name>
    <name type="common">dwarf bunt fungus</name>
    <dbReference type="NCBI Taxonomy" id="13291"/>
    <lineage>
        <taxon>Eukaryota</taxon>
        <taxon>Fungi</taxon>
        <taxon>Dikarya</taxon>
        <taxon>Basidiomycota</taxon>
        <taxon>Ustilaginomycotina</taxon>
        <taxon>Exobasidiomycetes</taxon>
        <taxon>Tilletiales</taxon>
        <taxon>Tilletiaceae</taxon>
        <taxon>Tilletia</taxon>
    </lineage>
</organism>
<reference evidence="2" key="1">
    <citation type="submission" date="2016-04" db="EMBL/GenBank/DDBJ databases">
        <authorList>
            <person name="Nguyen H.D."/>
            <person name="Samba Siva P."/>
            <person name="Cullis J."/>
            <person name="Levesque C.A."/>
            <person name="Hambleton S."/>
        </authorList>
    </citation>
    <scope>NUCLEOTIDE SEQUENCE</scope>
    <source>
        <strain evidence="2">DAOMC 236426</strain>
    </source>
</reference>
<evidence type="ECO:0000256" key="1">
    <source>
        <dbReference type="SAM" id="MobiDB-lite"/>
    </source>
</evidence>
<feature type="region of interest" description="Disordered" evidence="1">
    <location>
        <begin position="1"/>
        <end position="33"/>
    </location>
</feature>
<accession>A0A8X7MQN9</accession>
<dbReference type="EMBL" id="LWDE02000702">
    <property type="protein sequence ID" value="KAE8245586.1"/>
    <property type="molecule type" value="Genomic_DNA"/>
</dbReference>
<comment type="caution">
    <text evidence="2">The sequence shown here is derived from an EMBL/GenBank/DDBJ whole genome shotgun (WGS) entry which is preliminary data.</text>
</comment>
<evidence type="ECO:0000313" key="3">
    <source>
        <dbReference type="Proteomes" id="UP000077684"/>
    </source>
</evidence>
<name>A0A8X7MQN9_9BASI</name>
<protein>
    <submittedName>
        <fullName evidence="2">Uncharacterized protein</fullName>
    </submittedName>
</protein>
<proteinExistence type="predicted"/>
<feature type="compositionally biased region" description="Low complexity" evidence="1">
    <location>
        <begin position="1"/>
        <end position="24"/>
    </location>
</feature>